<dbReference type="EMBL" id="CDMZ01000287">
    <property type="protein sequence ID" value="CEM11008.1"/>
    <property type="molecule type" value="Genomic_DNA"/>
</dbReference>
<feature type="chain" id="PRO_5005189125" evidence="1">
    <location>
        <begin position="24"/>
        <end position="1570"/>
    </location>
</feature>
<dbReference type="VEuPathDB" id="CryptoDB:Cvel_16382"/>
<organism evidence="2">
    <name type="scientific">Chromera velia CCMP2878</name>
    <dbReference type="NCBI Taxonomy" id="1169474"/>
    <lineage>
        <taxon>Eukaryota</taxon>
        <taxon>Sar</taxon>
        <taxon>Alveolata</taxon>
        <taxon>Colpodellida</taxon>
        <taxon>Chromeraceae</taxon>
        <taxon>Chromera</taxon>
    </lineage>
</organism>
<proteinExistence type="predicted"/>
<accession>A0A0G4FDK4</accession>
<reference evidence="2" key="1">
    <citation type="submission" date="2014-11" db="EMBL/GenBank/DDBJ databases">
        <authorList>
            <person name="Otto D Thomas"/>
            <person name="Naeem Raeece"/>
        </authorList>
    </citation>
    <scope>NUCLEOTIDE SEQUENCE</scope>
</reference>
<protein>
    <submittedName>
        <fullName evidence="2">Uncharacterized protein</fullName>
    </submittedName>
</protein>
<feature type="signal peptide" evidence="1">
    <location>
        <begin position="1"/>
        <end position="23"/>
    </location>
</feature>
<sequence length="1570" mass="173645">MTGSRRRLRRLCALLFADSPVLWHDVLHNDERMCDPPPTLENVKCMQFWPAQCMNYPAFTQALTAGPEESHWQINREPLQRERAGWAAKSVALYSAGDLKSQYLDSSDILLEYFAPPEERYLLGNTGKLTLLAYGEVLLPHREVSQDPRDPFVLPRLFILQDFVTTYERSPELHIGGFGTGSDYISVSKSWESNSRHSCGGKKPFSYTSMVKLTKNEIWDHWRDQGSSARRGHYSYNWCVRLRSGSEVDFHVVHDGFSLEAANSGQLRESFLGHWRPSRTRDTFMFPFYQNLRYIKNRGLTWWYGDKKKQVYTGCGFSSDANKHTKTGTHKNPADAIGSGRQMKCDTLFFNIQKDYPCKLIFEQPGCPCVPYTQTGSGQSCPGNIRVLSPSIEWYDVTSGRYRRPETCIQVFRRKYPEIAIDRYPEALQFLQQADTRNPNADKNMAFGAIPPKACDPCRIAIKVLAQTQPRSQRCLPYDFQMHLIPVVSLEEPQQGGKPCELVLADAREKWARRQEVPEVSVMWVEDSEKLLGSWKADAVRRSLMLGNHIAESDAGLQSGQMEPIVLPLTAFRLGTQATDPEMCQSCTATLNAHCECCQRAEASTDPFIQIQFNLQPTRVDSNWRRDCDQGLQKAIVERLKQASQNCRNPNLSPRDMGWKSHPKIIEAFEYIRTSPDLSVWTPESLTAQISSKNFRLDAASGALNVLGCGSAACSDCKLDLRPLVPPCYMDADVGPMKAQFEFSVRDWEPGGRTCSQIFELETKAELQRLSLLSTWPLLKTEITNKLDIEIWRRPTSPQTARSSVLQVAVEDANKWKTDVYSQKNRLCVSCTPTCSPGTVTCVHDAGMQTVSTDVTSTASDIIQPECKLILSYAGQKAFNQPDPITSACFPNAVPPLKSADDGISWAGDEFVTWRTAVGKAFDVPFSSDSTRATPSMQLVALTDLTNRPADRRRLQHRGQIELGPEQLKRMMPSLPDCQPCQLRTTADLPCKHSADAPMGSYKITLTMAAASSPASRAPGKACAVVARENCPDLEAIKGALDSGQSSATADAQVIQAAFCKLLQQSRFPDLDRLDTDAFVGSSAAPVELVMRVEDVRGWERIAAWQTCDDCDVSWTVPNFAECSPKSGDLRIQVSSTLTPGSNPKSRPCREILQLARSAVNSEESTRPKALTSLETALLAKRDARITALQTLQLESDNRVKTAFKNAVRQLADTILEKTLRSLGRQMSGTFNADVDLMSLSPDHRYCLGMLPCGVCSVAAEYKCISCSRPPSDSNGYASSEVTLKFAIDPAQNTLKTCKDAAQADGSLNDELKAYIKDTAIPRLRDVFAGMELNGRSQGKTVPVDDATSAHKICKKELPDLFPCDPCEMEFSLDPAPCLPVEGPVFLDFKIKITKGGHKTGATCYDSLSTLKPSSMKVLKALALVLDNTPISPSKPESAYLKRCFEAAATGSASRDGCKLTSPSSALSASQSLEFLVSREALATQPLTSAPSPRDPGTAEILIKQIQVTDNGAIASLGLATCEECSVTSCSLEPKCIKNPNGRGEKDTVTATVSPRERLWRMLTQIGERT</sequence>
<name>A0A0G4FDK4_9ALVE</name>
<evidence type="ECO:0000256" key="1">
    <source>
        <dbReference type="SAM" id="SignalP"/>
    </source>
</evidence>
<evidence type="ECO:0000313" key="2">
    <source>
        <dbReference type="EMBL" id="CEM11008.1"/>
    </source>
</evidence>
<gene>
    <name evidence="2" type="ORF">Cvel_16382</name>
</gene>
<keyword evidence="1" id="KW-0732">Signal</keyword>